<dbReference type="Pfam" id="PF13377">
    <property type="entry name" value="Peripla_BP_3"/>
    <property type="match status" value="1"/>
</dbReference>
<dbReference type="InterPro" id="IPR028082">
    <property type="entry name" value="Peripla_BP_I"/>
</dbReference>
<accession>A0ABW0W9F3</accession>
<evidence type="ECO:0000313" key="7">
    <source>
        <dbReference type="Proteomes" id="UP001596047"/>
    </source>
</evidence>
<keyword evidence="3" id="KW-0804">Transcription</keyword>
<dbReference type="Gene3D" id="3.40.50.2300">
    <property type="match status" value="2"/>
</dbReference>
<dbReference type="SUPFAM" id="SSF53822">
    <property type="entry name" value="Periplasmic binding protein-like I"/>
    <property type="match status" value="1"/>
</dbReference>
<evidence type="ECO:0000256" key="4">
    <source>
        <dbReference type="SAM" id="MobiDB-lite"/>
    </source>
</evidence>
<feature type="domain" description="Transcriptional regulator LacI/GalR-like sensor" evidence="5">
    <location>
        <begin position="19"/>
        <end position="113"/>
    </location>
</feature>
<feature type="region of interest" description="Disordered" evidence="4">
    <location>
        <begin position="1"/>
        <end position="22"/>
    </location>
</feature>
<dbReference type="RefSeq" id="WP_379191816.1">
    <property type="nucleotide sequence ID" value="NZ_JBHSOW010000116.1"/>
</dbReference>
<dbReference type="EMBL" id="JBHSOW010000116">
    <property type="protein sequence ID" value="MFC5653131.1"/>
    <property type="molecule type" value="Genomic_DNA"/>
</dbReference>
<comment type="caution">
    <text evidence="6">The sequence shown here is derived from an EMBL/GenBank/DDBJ whole genome shotgun (WGS) entry which is preliminary data.</text>
</comment>
<keyword evidence="2" id="KW-0238">DNA-binding</keyword>
<sequence>MQAARIAPHGYGCSQRPGTAQQPPAIVAGRDIQAVGVLEYAKQHNISIPEELALVSFENSALAHKYGITSITTNLYEIGKEVAKVLFKLLNRKKDRPTQNIVIPSELVIRSSCGSNKSTD</sequence>
<proteinExistence type="predicted"/>
<evidence type="ECO:0000313" key="6">
    <source>
        <dbReference type="EMBL" id="MFC5653131.1"/>
    </source>
</evidence>
<dbReference type="Proteomes" id="UP001596047">
    <property type="component" value="Unassembled WGS sequence"/>
</dbReference>
<gene>
    <name evidence="6" type="ORF">ACFPYJ_29275</name>
</gene>
<name>A0ABW0W9F3_9BACL</name>
<evidence type="ECO:0000256" key="3">
    <source>
        <dbReference type="ARBA" id="ARBA00023163"/>
    </source>
</evidence>
<keyword evidence="1" id="KW-0805">Transcription regulation</keyword>
<evidence type="ECO:0000256" key="1">
    <source>
        <dbReference type="ARBA" id="ARBA00023015"/>
    </source>
</evidence>
<dbReference type="InterPro" id="IPR046335">
    <property type="entry name" value="LacI/GalR-like_sensor"/>
</dbReference>
<keyword evidence="7" id="KW-1185">Reference proteome</keyword>
<protein>
    <submittedName>
        <fullName evidence="6">Substrate-binding domain-containing protein</fullName>
    </submittedName>
</protein>
<organism evidence="6 7">
    <name type="scientific">Paenibacillus solisilvae</name>
    <dbReference type="NCBI Taxonomy" id="2486751"/>
    <lineage>
        <taxon>Bacteria</taxon>
        <taxon>Bacillati</taxon>
        <taxon>Bacillota</taxon>
        <taxon>Bacilli</taxon>
        <taxon>Bacillales</taxon>
        <taxon>Paenibacillaceae</taxon>
        <taxon>Paenibacillus</taxon>
    </lineage>
</organism>
<dbReference type="PANTHER" id="PTHR30146">
    <property type="entry name" value="LACI-RELATED TRANSCRIPTIONAL REPRESSOR"/>
    <property type="match status" value="1"/>
</dbReference>
<evidence type="ECO:0000259" key="5">
    <source>
        <dbReference type="Pfam" id="PF13377"/>
    </source>
</evidence>
<dbReference type="PANTHER" id="PTHR30146:SF24">
    <property type="entry name" value="XYLOSE OPERON REGULATORY PROTEIN"/>
    <property type="match status" value="1"/>
</dbReference>
<evidence type="ECO:0000256" key="2">
    <source>
        <dbReference type="ARBA" id="ARBA00023125"/>
    </source>
</evidence>
<reference evidence="7" key="1">
    <citation type="journal article" date="2019" name="Int. J. Syst. Evol. Microbiol.">
        <title>The Global Catalogue of Microorganisms (GCM) 10K type strain sequencing project: providing services to taxonomists for standard genome sequencing and annotation.</title>
        <authorList>
            <consortium name="The Broad Institute Genomics Platform"/>
            <consortium name="The Broad Institute Genome Sequencing Center for Infectious Disease"/>
            <person name="Wu L."/>
            <person name="Ma J."/>
        </authorList>
    </citation>
    <scope>NUCLEOTIDE SEQUENCE [LARGE SCALE GENOMIC DNA]</scope>
    <source>
        <strain evidence="7">CGMCC 1.3240</strain>
    </source>
</reference>